<keyword evidence="1" id="KW-0732">Signal</keyword>
<reference evidence="2" key="1">
    <citation type="submission" date="2020-10" db="EMBL/GenBank/DDBJ databases">
        <title>Mucilaginibacter mali sp. nov., isolated from rhizosphere soil of apple orchard.</title>
        <authorList>
            <person name="Lee J.-S."/>
            <person name="Kim H.S."/>
            <person name="Kim J.-S."/>
        </authorList>
    </citation>
    <scope>NUCLEOTIDE SEQUENCE</scope>
    <source>
        <strain evidence="2">KCTC 22746</strain>
    </source>
</reference>
<dbReference type="AlphaFoldDB" id="A0A929KW69"/>
<evidence type="ECO:0000256" key="1">
    <source>
        <dbReference type="SAM" id="SignalP"/>
    </source>
</evidence>
<dbReference type="Proteomes" id="UP000622475">
    <property type="component" value="Unassembled WGS sequence"/>
</dbReference>
<evidence type="ECO:0000313" key="3">
    <source>
        <dbReference type="Proteomes" id="UP000622475"/>
    </source>
</evidence>
<dbReference type="EMBL" id="JADFFL010000002">
    <property type="protein sequence ID" value="MBE9661585.1"/>
    <property type="molecule type" value="Genomic_DNA"/>
</dbReference>
<comment type="caution">
    <text evidence="2">The sequence shown here is derived from an EMBL/GenBank/DDBJ whole genome shotgun (WGS) entry which is preliminary data.</text>
</comment>
<keyword evidence="3" id="KW-1185">Reference proteome</keyword>
<gene>
    <name evidence="2" type="ORF">IRJ16_06785</name>
</gene>
<sequence>MRTKHYLQLAAFALIALSACKKDNTEYTSYDPPKAVEKYLIRTVHTVGTATDFTDYTYNAQKRLSAVKNGDKLNVAYTYNGSNLFTIDIKVPDGANTIRNLYQFSYTDGVLSSTSRKVYNNDVFVREFTFNHTHTRGVAMETAIESTTTKLQYTFNGGNIISWNNGNITTTYTYDNQKSIYTNALTPYPYPGDIADRYSGNNVTKAVQSVGSTTINTYTYDVNGYPIALISGQDRYTFVYVTL</sequence>
<protein>
    <recommendedName>
        <fullName evidence="4">YD repeat-containing protein</fullName>
    </recommendedName>
</protein>
<dbReference type="PROSITE" id="PS51257">
    <property type="entry name" value="PROKAR_LIPOPROTEIN"/>
    <property type="match status" value="1"/>
</dbReference>
<feature type="signal peptide" evidence="1">
    <location>
        <begin position="1"/>
        <end position="21"/>
    </location>
</feature>
<evidence type="ECO:0000313" key="2">
    <source>
        <dbReference type="EMBL" id="MBE9661585.1"/>
    </source>
</evidence>
<dbReference type="RefSeq" id="WP_194110769.1">
    <property type="nucleotide sequence ID" value="NZ_JADFFL010000002.1"/>
</dbReference>
<proteinExistence type="predicted"/>
<accession>A0A929KW69</accession>
<evidence type="ECO:0008006" key="4">
    <source>
        <dbReference type="Google" id="ProtNLM"/>
    </source>
</evidence>
<name>A0A929KW69_9SPHI</name>
<feature type="chain" id="PRO_5037013917" description="YD repeat-containing protein" evidence="1">
    <location>
        <begin position="22"/>
        <end position="243"/>
    </location>
</feature>
<organism evidence="2 3">
    <name type="scientific">Mucilaginibacter myungsuensis</name>
    <dbReference type="NCBI Taxonomy" id="649104"/>
    <lineage>
        <taxon>Bacteria</taxon>
        <taxon>Pseudomonadati</taxon>
        <taxon>Bacteroidota</taxon>
        <taxon>Sphingobacteriia</taxon>
        <taxon>Sphingobacteriales</taxon>
        <taxon>Sphingobacteriaceae</taxon>
        <taxon>Mucilaginibacter</taxon>
    </lineage>
</organism>